<protein>
    <submittedName>
        <fullName evidence="1">Uncharacterized protein</fullName>
    </submittedName>
</protein>
<proteinExistence type="predicted"/>
<organism evidence="1 2">
    <name type="scientific">Cryptococcus floricola</name>
    <dbReference type="NCBI Taxonomy" id="2591691"/>
    <lineage>
        <taxon>Eukaryota</taxon>
        <taxon>Fungi</taxon>
        <taxon>Dikarya</taxon>
        <taxon>Basidiomycota</taxon>
        <taxon>Agaricomycotina</taxon>
        <taxon>Tremellomycetes</taxon>
        <taxon>Tremellales</taxon>
        <taxon>Cryptococcaceae</taxon>
        <taxon>Cryptococcus</taxon>
    </lineage>
</organism>
<comment type="caution">
    <text evidence="1">The sequence shown here is derived from an EMBL/GenBank/DDBJ whole genome shotgun (WGS) entry which is preliminary data.</text>
</comment>
<gene>
    <name evidence="1" type="ORF">B9479_007798</name>
</gene>
<reference evidence="1 2" key="1">
    <citation type="submission" date="2017-05" db="EMBL/GenBank/DDBJ databases">
        <title>The Genome Sequence of Tsuchiyaea wingfieldii DSM 27421.</title>
        <authorList>
            <person name="Cuomo C."/>
            <person name="Passer A."/>
            <person name="Billmyre B."/>
            <person name="Heitman J."/>
        </authorList>
    </citation>
    <scope>NUCLEOTIDE SEQUENCE [LARGE SCALE GENOMIC DNA]</scope>
    <source>
        <strain evidence="1 2">DSM 27421</strain>
    </source>
</reference>
<dbReference type="EMBL" id="NIDF01000207">
    <property type="protein sequence ID" value="TYJ51628.1"/>
    <property type="molecule type" value="Genomic_DNA"/>
</dbReference>
<dbReference type="Proteomes" id="UP000322245">
    <property type="component" value="Unassembled WGS sequence"/>
</dbReference>
<sequence>MSATSTLLQTFFDNVNPSQVETSPPISKDWRVLDAFDWYERVSENYTPSRYDNRATNAQWSLLLEDATGDEGGMTIPNNQSIERFNRAQQDLLSNPHFASQAGDIRSVLDVLSQGAKPSRKNFFTYWDGAYRVYGVRSRFEEGRTRWTIKADRDSDDDGSIYASADSSDDDSDVPWLHHTLDAIRRVDVFGEGEEEIPGVADQNFGAEVNSRPPREKRRDIRSFFEKKSGKDITRSPLGSKAWDIDANYDRNCLGASSEYTCGMTKSHEPYVAPLGENLSNTKSPGKLPEDGYIEATAAAAQLLEAGPESAMEDSLFSYYTPSGHHASIGKRKNHMRGADWLISVGKSKVREELP</sequence>
<evidence type="ECO:0000313" key="2">
    <source>
        <dbReference type="Proteomes" id="UP000322245"/>
    </source>
</evidence>
<name>A0A5D3ALU8_9TREE</name>
<keyword evidence="2" id="KW-1185">Reference proteome</keyword>
<evidence type="ECO:0000313" key="1">
    <source>
        <dbReference type="EMBL" id="TYJ51628.1"/>
    </source>
</evidence>
<accession>A0A5D3ALU8</accession>
<dbReference type="AlphaFoldDB" id="A0A5D3ALU8"/>